<feature type="compositionally biased region" description="Basic residues" evidence="1">
    <location>
        <begin position="19"/>
        <end position="30"/>
    </location>
</feature>
<accession>A0A6G8QCZ5</accession>
<dbReference type="NCBIfam" id="NF033528">
    <property type="entry name" value="lasso_cyano"/>
    <property type="match status" value="1"/>
</dbReference>
<proteinExistence type="predicted"/>
<feature type="region of interest" description="Disordered" evidence="1">
    <location>
        <begin position="48"/>
        <end position="92"/>
    </location>
</feature>
<gene>
    <name evidence="2" type="ORF">GBA63_18355</name>
</gene>
<dbReference type="KEGG" id="rub:GBA63_18355"/>
<name>A0A6G8QCZ5_9ACTN</name>
<dbReference type="AlphaFoldDB" id="A0A6G8QCZ5"/>
<sequence length="92" mass="9444">MCHVAGAPRSPGKYSGRCNARRSSGRRWTMKKAYTTPSLTVHGSVEKITLAPNGDPPFGGPGPPGCNPSDGCVAPGLGSQVGNTGNNPQNRP</sequence>
<reference evidence="2 3" key="1">
    <citation type="submission" date="2019-10" db="EMBL/GenBank/DDBJ databases">
        <title>Rubrobacter sp nov SCSIO 52090 isolated from a deep-sea sediment in the South China Sea.</title>
        <authorList>
            <person name="Chen R.W."/>
        </authorList>
    </citation>
    <scope>NUCLEOTIDE SEQUENCE [LARGE SCALE GENOMIC DNA]</scope>
    <source>
        <strain evidence="2 3">SCSIO 52909</strain>
    </source>
</reference>
<protein>
    <submittedName>
        <fullName evidence="2">Lasso peptide</fullName>
    </submittedName>
</protein>
<keyword evidence="3" id="KW-1185">Reference proteome</keyword>
<evidence type="ECO:0000313" key="2">
    <source>
        <dbReference type="EMBL" id="QIN84384.1"/>
    </source>
</evidence>
<evidence type="ECO:0000313" key="3">
    <source>
        <dbReference type="Proteomes" id="UP000501452"/>
    </source>
</evidence>
<evidence type="ECO:0000256" key="1">
    <source>
        <dbReference type="SAM" id="MobiDB-lite"/>
    </source>
</evidence>
<dbReference type="EMBL" id="CP045119">
    <property type="protein sequence ID" value="QIN84384.1"/>
    <property type="molecule type" value="Genomic_DNA"/>
</dbReference>
<dbReference type="Proteomes" id="UP000501452">
    <property type="component" value="Chromosome"/>
</dbReference>
<feature type="compositionally biased region" description="Polar residues" evidence="1">
    <location>
        <begin position="80"/>
        <end position="92"/>
    </location>
</feature>
<organism evidence="2 3">
    <name type="scientific">Rubrobacter tropicus</name>
    <dbReference type="NCBI Taxonomy" id="2653851"/>
    <lineage>
        <taxon>Bacteria</taxon>
        <taxon>Bacillati</taxon>
        <taxon>Actinomycetota</taxon>
        <taxon>Rubrobacteria</taxon>
        <taxon>Rubrobacterales</taxon>
        <taxon>Rubrobacteraceae</taxon>
        <taxon>Rubrobacter</taxon>
    </lineage>
</organism>
<feature type="compositionally biased region" description="Pro residues" evidence="1">
    <location>
        <begin position="54"/>
        <end position="66"/>
    </location>
</feature>
<feature type="region of interest" description="Disordered" evidence="1">
    <location>
        <begin position="1"/>
        <end position="35"/>
    </location>
</feature>